<name>A0ABV5GJZ3_9FLAO</name>
<evidence type="ECO:0000259" key="2">
    <source>
        <dbReference type="Pfam" id="PF04784"/>
    </source>
</evidence>
<protein>
    <submittedName>
        <fullName evidence="3">DUF547 domain-containing protein</fullName>
    </submittedName>
</protein>
<dbReference type="RefSeq" id="WP_236455047.1">
    <property type="nucleotide sequence ID" value="NZ_CBCSGE010000004.1"/>
</dbReference>
<dbReference type="Pfam" id="PF04784">
    <property type="entry name" value="DUF547"/>
    <property type="match status" value="1"/>
</dbReference>
<feature type="signal peptide" evidence="1">
    <location>
        <begin position="1"/>
        <end position="20"/>
    </location>
</feature>
<keyword evidence="1" id="KW-0732">Signal</keyword>
<feature type="chain" id="PRO_5046594089" evidence="1">
    <location>
        <begin position="21"/>
        <end position="248"/>
    </location>
</feature>
<reference evidence="3 4" key="1">
    <citation type="submission" date="2024-09" db="EMBL/GenBank/DDBJ databases">
        <authorList>
            <person name="Sun Q."/>
            <person name="Mori K."/>
        </authorList>
    </citation>
    <scope>NUCLEOTIDE SEQUENCE [LARGE SCALE GENOMIC DNA]</scope>
    <source>
        <strain evidence="3 4">CECT 7955</strain>
    </source>
</reference>
<evidence type="ECO:0000313" key="4">
    <source>
        <dbReference type="Proteomes" id="UP001589607"/>
    </source>
</evidence>
<gene>
    <name evidence="3" type="ORF">ACFFVF_04100</name>
</gene>
<proteinExistence type="predicted"/>
<keyword evidence="4" id="KW-1185">Reference proteome</keyword>
<evidence type="ECO:0000256" key="1">
    <source>
        <dbReference type="SAM" id="SignalP"/>
    </source>
</evidence>
<sequence length="248" mass="29431">MRKFILITTVFLLTQTTAFSQYMNYQFYEDFLFTYVSEDGYVDYDAIYENQTDLRKVIDRFESLETYPNWSKNQELSHWINIYNVYSIKLIVDNFPINSIKDITQSFDLRFIPVKNQYVSLNYIEKEILSKTLDERAHFAINCASISCPNINRVPFYADTIENQLEVAAKNFINNTTKNDISRKEVKLSKVFDWFASDFLKNNASIIDYINKYADTRIKDNAQIEYLEYNWSLNSQVKFINKEFLASN</sequence>
<evidence type="ECO:0000313" key="3">
    <source>
        <dbReference type="EMBL" id="MFB9095684.1"/>
    </source>
</evidence>
<dbReference type="PANTHER" id="PTHR46361">
    <property type="entry name" value="ELECTRON CARRIER/ PROTEIN DISULFIDE OXIDOREDUCTASE"/>
    <property type="match status" value="1"/>
</dbReference>
<dbReference type="Proteomes" id="UP001589607">
    <property type="component" value="Unassembled WGS sequence"/>
</dbReference>
<dbReference type="PANTHER" id="PTHR46361:SF3">
    <property type="entry name" value="ELECTRON CARRIER_ PROTEIN DISULFIDE OXIDOREDUCTASE"/>
    <property type="match status" value="1"/>
</dbReference>
<accession>A0ABV5GJZ3</accession>
<feature type="domain" description="DUF547" evidence="2">
    <location>
        <begin position="69"/>
        <end position="173"/>
    </location>
</feature>
<dbReference type="InterPro" id="IPR006869">
    <property type="entry name" value="DUF547"/>
</dbReference>
<dbReference type="EMBL" id="JBHMEY010000009">
    <property type="protein sequence ID" value="MFB9095684.1"/>
    <property type="molecule type" value="Genomic_DNA"/>
</dbReference>
<organism evidence="3 4">
    <name type="scientific">Flavobacterium jumunjinense</name>
    <dbReference type="NCBI Taxonomy" id="998845"/>
    <lineage>
        <taxon>Bacteria</taxon>
        <taxon>Pseudomonadati</taxon>
        <taxon>Bacteroidota</taxon>
        <taxon>Flavobacteriia</taxon>
        <taxon>Flavobacteriales</taxon>
        <taxon>Flavobacteriaceae</taxon>
        <taxon>Flavobacterium</taxon>
    </lineage>
</organism>
<comment type="caution">
    <text evidence="3">The sequence shown here is derived from an EMBL/GenBank/DDBJ whole genome shotgun (WGS) entry which is preliminary data.</text>
</comment>